<dbReference type="OMA" id="THPIAIM"/>
<sequence>MLSGQKCLGSPIASTDSSTLVHSFQVEDDLQPWEQYWDLESQIPTKEFTGPEKEEKAKVNKQVLQEFNDTIQRRSDGYYVRIPFKKDHDELPDNRALAWKRLRSILQTYTDQPSILQQYDQVFKDQLQKGILEEVHESNDLFSVKKHYLSHLPVFTPHKETTKFRVVFDASAHYKNCPSLNDVTHQRPTMLPKLYSILLRFRVGKYVLISDVEKAFLQVRLQERDRDFTRCLWVKDINKPLTEENLAVYRFTRVTFGINASPFLLSATILFHLRHSVEKKDLAEEIATNLYVDNLFTCAETKEDAIQKYVDLKDIFSEIQMNLREFMANSSEIMDSIAEHDRSSNKSPKVLVQTENRSRRKRVRQQTCGCTTTCFHLRPSWMVHPPAGSGKAFSTTAMETTVRVG</sequence>
<dbReference type="Gene3D" id="3.10.10.10">
    <property type="entry name" value="HIV Type 1 Reverse Transcriptase, subunit A, domain 1"/>
    <property type="match status" value="1"/>
</dbReference>
<dbReference type="PANTHER" id="PTHR47331">
    <property type="entry name" value="PHD-TYPE DOMAIN-CONTAINING PROTEIN"/>
    <property type="match status" value="1"/>
</dbReference>
<dbReference type="OrthoDB" id="5872352at2759"/>
<feature type="region of interest" description="Disordered" evidence="1">
    <location>
        <begin position="338"/>
        <end position="358"/>
    </location>
</feature>
<evidence type="ECO:0000313" key="4">
    <source>
        <dbReference type="WBParaSite" id="HCON_00055730-00001"/>
    </source>
</evidence>
<dbReference type="InterPro" id="IPR043128">
    <property type="entry name" value="Rev_trsase/Diguanyl_cyclase"/>
</dbReference>
<dbReference type="Gene3D" id="3.30.70.270">
    <property type="match status" value="1"/>
</dbReference>
<keyword evidence="3" id="KW-1185">Reference proteome</keyword>
<accession>A0A7I4Y5Q5</accession>
<dbReference type="Pfam" id="PF00078">
    <property type="entry name" value="RVT_1"/>
    <property type="match status" value="1"/>
</dbReference>
<evidence type="ECO:0000313" key="3">
    <source>
        <dbReference type="Proteomes" id="UP000025227"/>
    </source>
</evidence>
<organism evidence="3 4">
    <name type="scientific">Haemonchus contortus</name>
    <name type="common">Barber pole worm</name>
    <dbReference type="NCBI Taxonomy" id="6289"/>
    <lineage>
        <taxon>Eukaryota</taxon>
        <taxon>Metazoa</taxon>
        <taxon>Ecdysozoa</taxon>
        <taxon>Nematoda</taxon>
        <taxon>Chromadorea</taxon>
        <taxon>Rhabditida</taxon>
        <taxon>Rhabditina</taxon>
        <taxon>Rhabditomorpha</taxon>
        <taxon>Strongyloidea</taxon>
        <taxon>Trichostrongylidae</taxon>
        <taxon>Haemonchus</taxon>
    </lineage>
</organism>
<dbReference type="PANTHER" id="PTHR47331:SF1">
    <property type="entry name" value="GAG-LIKE PROTEIN"/>
    <property type="match status" value="1"/>
</dbReference>
<dbReference type="WBParaSite" id="HCON_00055730-00001">
    <property type="protein sequence ID" value="HCON_00055730-00001"/>
    <property type="gene ID" value="HCON_00055730"/>
</dbReference>
<evidence type="ECO:0000259" key="2">
    <source>
        <dbReference type="Pfam" id="PF00078"/>
    </source>
</evidence>
<dbReference type="Proteomes" id="UP000025227">
    <property type="component" value="Unplaced"/>
</dbReference>
<dbReference type="InterPro" id="IPR043502">
    <property type="entry name" value="DNA/RNA_pol_sf"/>
</dbReference>
<proteinExistence type="predicted"/>
<reference evidence="4" key="1">
    <citation type="submission" date="2020-12" db="UniProtKB">
        <authorList>
            <consortium name="WormBaseParasite"/>
        </authorList>
    </citation>
    <scope>IDENTIFICATION</scope>
    <source>
        <strain evidence="4">MHco3</strain>
    </source>
</reference>
<feature type="domain" description="Reverse transcriptase" evidence="2">
    <location>
        <begin position="198"/>
        <end position="323"/>
    </location>
</feature>
<dbReference type="InterPro" id="IPR000477">
    <property type="entry name" value="RT_dom"/>
</dbReference>
<evidence type="ECO:0000256" key="1">
    <source>
        <dbReference type="SAM" id="MobiDB-lite"/>
    </source>
</evidence>
<name>A0A7I4Y5Q5_HAECO</name>
<dbReference type="AlphaFoldDB" id="A0A7I4Y5Q5"/>
<dbReference type="SUPFAM" id="SSF56672">
    <property type="entry name" value="DNA/RNA polymerases"/>
    <property type="match status" value="1"/>
</dbReference>
<protein>
    <submittedName>
        <fullName evidence="4">Reverse transcriptase domain-containing protein</fullName>
    </submittedName>
</protein>